<dbReference type="InterPro" id="IPR051450">
    <property type="entry name" value="Gfo/Idh/MocA_Oxidoreductases"/>
</dbReference>
<dbReference type="SUPFAM" id="SSF55347">
    <property type="entry name" value="Glyceraldehyde-3-phosphate dehydrogenase-like, C-terminal domain"/>
    <property type="match status" value="1"/>
</dbReference>
<protein>
    <submittedName>
        <fullName evidence="3">Gfo/Idh/MocA family oxidoreductase</fullName>
    </submittedName>
</protein>
<dbReference type="AlphaFoldDB" id="A0ABD5U9B8"/>
<accession>A0ABD5U9B8</accession>
<evidence type="ECO:0000259" key="2">
    <source>
        <dbReference type="Pfam" id="PF22725"/>
    </source>
</evidence>
<name>A0ABD5U9B8_9EURY</name>
<dbReference type="SUPFAM" id="SSF51735">
    <property type="entry name" value="NAD(P)-binding Rossmann-fold domains"/>
    <property type="match status" value="1"/>
</dbReference>
<comment type="caution">
    <text evidence="3">The sequence shown here is derived from an EMBL/GenBank/DDBJ whole genome shotgun (WGS) entry which is preliminary data.</text>
</comment>
<evidence type="ECO:0000313" key="4">
    <source>
        <dbReference type="Proteomes" id="UP001596406"/>
    </source>
</evidence>
<evidence type="ECO:0000313" key="3">
    <source>
        <dbReference type="EMBL" id="MFC6836135.1"/>
    </source>
</evidence>
<feature type="domain" description="GFO/IDH/MocA-like oxidoreductase" evidence="2">
    <location>
        <begin position="158"/>
        <end position="225"/>
    </location>
</feature>
<sequence>MTRCPPTPVRAGVVGVGSIGQHHARNYANLSGAELVGVVDTDVDRAAGVAEEYGTTACSLDELFASVDAVSVAVPTTHHHQVASTAIDRGVHVLVEKPLASSREECLDLIARARANGVTLQVGHVERFNPAVEALGDIVADLDLIAVEAHRLGPPLSREMDDTAVLDLMIHDIDVVLSLVDEPVVSVDARGVLDNQHVTATLSFENGVIATLTASRVTQQKVRQLSVTAADCRVNTDYTDQSVMIHRQSVPEYVENWDSISYRSQSVIELPTIETGEPLERELVSFLDSVRSGDPPVVTGEDGYRAFELAMEIDRIARGDEQLQSQVP</sequence>
<dbReference type="InterPro" id="IPR036291">
    <property type="entry name" value="NAD(P)-bd_dom_sf"/>
</dbReference>
<organism evidence="3 4">
    <name type="scientific">Halomarina ordinaria</name>
    <dbReference type="NCBI Taxonomy" id="3033939"/>
    <lineage>
        <taxon>Archaea</taxon>
        <taxon>Methanobacteriati</taxon>
        <taxon>Methanobacteriota</taxon>
        <taxon>Stenosarchaea group</taxon>
        <taxon>Halobacteria</taxon>
        <taxon>Halobacteriales</taxon>
        <taxon>Natronomonadaceae</taxon>
        <taxon>Halomarina</taxon>
    </lineage>
</organism>
<evidence type="ECO:0000259" key="1">
    <source>
        <dbReference type="Pfam" id="PF01408"/>
    </source>
</evidence>
<dbReference type="Gene3D" id="3.30.360.10">
    <property type="entry name" value="Dihydrodipicolinate Reductase, domain 2"/>
    <property type="match status" value="1"/>
</dbReference>
<gene>
    <name evidence="3" type="ORF">ACFQHK_06395</name>
</gene>
<dbReference type="Pfam" id="PF22725">
    <property type="entry name" value="GFO_IDH_MocA_C3"/>
    <property type="match status" value="1"/>
</dbReference>
<dbReference type="Pfam" id="PF01408">
    <property type="entry name" value="GFO_IDH_MocA"/>
    <property type="match status" value="1"/>
</dbReference>
<dbReference type="RefSeq" id="WP_304447829.1">
    <property type="nucleotide sequence ID" value="NZ_JARRAH010000001.1"/>
</dbReference>
<feature type="domain" description="Gfo/Idh/MocA-like oxidoreductase N-terminal" evidence="1">
    <location>
        <begin position="10"/>
        <end position="124"/>
    </location>
</feature>
<dbReference type="PANTHER" id="PTHR43377">
    <property type="entry name" value="BILIVERDIN REDUCTASE A"/>
    <property type="match status" value="1"/>
</dbReference>
<reference evidence="3 4" key="1">
    <citation type="journal article" date="2019" name="Int. J. Syst. Evol. Microbiol.">
        <title>The Global Catalogue of Microorganisms (GCM) 10K type strain sequencing project: providing services to taxonomists for standard genome sequencing and annotation.</title>
        <authorList>
            <consortium name="The Broad Institute Genomics Platform"/>
            <consortium name="The Broad Institute Genome Sequencing Center for Infectious Disease"/>
            <person name="Wu L."/>
            <person name="Ma J."/>
        </authorList>
    </citation>
    <scope>NUCLEOTIDE SEQUENCE [LARGE SCALE GENOMIC DNA]</scope>
    <source>
        <strain evidence="3 4">PSRA2</strain>
    </source>
</reference>
<dbReference type="InterPro" id="IPR055170">
    <property type="entry name" value="GFO_IDH_MocA-like_dom"/>
</dbReference>
<proteinExistence type="predicted"/>
<dbReference type="Gene3D" id="3.40.50.720">
    <property type="entry name" value="NAD(P)-binding Rossmann-like Domain"/>
    <property type="match status" value="1"/>
</dbReference>
<keyword evidence="4" id="KW-1185">Reference proteome</keyword>
<dbReference type="PANTHER" id="PTHR43377:SF1">
    <property type="entry name" value="BILIVERDIN REDUCTASE A"/>
    <property type="match status" value="1"/>
</dbReference>
<dbReference type="Proteomes" id="UP001596406">
    <property type="component" value="Unassembled WGS sequence"/>
</dbReference>
<dbReference type="EMBL" id="JBHSXM010000001">
    <property type="protein sequence ID" value="MFC6836135.1"/>
    <property type="molecule type" value="Genomic_DNA"/>
</dbReference>
<dbReference type="InterPro" id="IPR000683">
    <property type="entry name" value="Gfo/Idh/MocA-like_OxRdtase_N"/>
</dbReference>